<evidence type="ECO:0000256" key="1">
    <source>
        <dbReference type="ARBA" id="ARBA00004123"/>
    </source>
</evidence>
<dbReference type="GO" id="GO:0006284">
    <property type="term" value="P:base-excision repair"/>
    <property type="evidence" value="ECO:0007669"/>
    <property type="project" value="TreeGrafter"/>
</dbReference>
<evidence type="ECO:0000256" key="3">
    <source>
        <dbReference type="ARBA" id="ARBA00023242"/>
    </source>
</evidence>
<dbReference type="STRING" id="1507870.A0A1V8TS47"/>
<evidence type="ECO:0000313" key="4">
    <source>
        <dbReference type="EMBL" id="OQO14173.1"/>
    </source>
</evidence>
<evidence type="ECO:0008006" key="6">
    <source>
        <dbReference type="Google" id="ProtNLM"/>
    </source>
</evidence>
<dbReference type="CDD" id="cd04479">
    <property type="entry name" value="RPA3"/>
    <property type="match status" value="1"/>
</dbReference>
<dbReference type="GO" id="GO:0003697">
    <property type="term" value="F:single-stranded DNA binding"/>
    <property type="evidence" value="ECO:0007669"/>
    <property type="project" value="TreeGrafter"/>
</dbReference>
<dbReference type="EMBL" id="NAJO01000002">
    <property type="protein sequence ID" value="OQO14173.1"/>
    <property type="molecule type" value="Genomic_DNA"/>
</dbReference>
<dbReference type="GO" id="GO:0006298">
    <property type="term" value="P:mismatch repair"/>
    <property type="evidence" value="ECO:0007669"/>
    <property type="project" value="TreeGrafter"/>
</dbReference>
<dbReference type="GO" id="GO:0006289">
    <property type="term" value="P:nucleotide-excision repair"/>
    <property type="evidence" value="ECO:0007669"/>
    <property type="project" value="TreeGrafter"/>
</dbReference>
<dbReference type="InterPro" id="IPR013970">
    <property type="entry name" value="Rfa2"/>
</dbReference>
<dbReference type="PANTHER" id="PTHR15114:SF1">
    <property type="entry name" value="REPLICATION PROTEIN A 14 KDA SUBUNIT"/>
    <property type="match status" value="1"/>
</dbReference>
<keyword evidence="5" id="KW-1185">Reference proteome</keyword>
<protein>
    <recommendedName>
        <fullName evidence="6">Replication factor A protein 3</fullName>
    </recommendedName>
</protein>
<comment type="subcellular location">
    <subcellularLocation>
        <location evidence="1">Nucleus</location>
    </subcellularLocation>
</comment>
<dbReference type="GO" id="GO:0035861">
    <property type="term" value="C:site of double-strand break"/>
    <property type="evidence" value="ECO:0007669"/>
    <property type="project" value="TreeGrafter"/>
</dbReference>
<dbReference type="Proteomes" id="UP000192596">
    <property type="component" value="Unassembled WGS sequence"/>
</dbReference>
<dbReference type="AlphaFoldDB" id="A0A1V8TS47"/>
<keyword evidence="3" id="KW-0539">Nucleus</keyword>
<dbReference type="SUPFAM" id="SSF50249">
    <property type="entry name" value="Nucleic acid-binding proteins"/>
    <property type="match status" value="1"/>
</dbReference>
<dbReference type="Gene3D" id="2.40.50.140">
    <property type="entry name" value="Nucleic acid-binding proteins"/>
    <property type="match status" value="1"/>
</dbReference>
<proteinExistence type="inferred from homology"/>
<dbReference type="FunFam" id="2.40.50.140:FF:000271">
    <property type="entry name" value="Similar to ssDNA binding protein Ssb3"/>
    <property type="match status" value="1"/>
</dbReference>
<comment type="similarity">
    <text evidence="2">Belongs to the replication factor A protein 3 family.</text>
</comment>
<evidence type="ECO:0000313" key="5">
    <source>
        <dbReference type="Proteomes" id="UP000192596"/>
    </source>
</evidence>
<reference evidence="5" key="1">
    <citation type="submission" date="2017-03" db="EMBL/GenBank/DDBJ databases">
        <title>Genomes of endolithic fungi from Antarctica.</title>
        <authorList>
            <person name="Coleine C."/>
            <person name="Masonjones S."/>
            <person name="Stajich J.E."/>
        </authorList>
    </citation>
    <scope>NUCLEOTIDE SEQUENCE [LARGE SCALE GENOMIC DNA]</scope>
    <source>
        <strain evidence="5">CCFEE 5527</strain>
    </source>
</reference>
<dbReference type="PANTHER" id="PTHR15114">
    <property type="entry name" value="REPLICATION PROTEIN A3"/>
    <property type="match status" value="1"/>
</dbReference>
<organism evidence="4 5">
    <name type="scientific">Cryoendolithus antarcticus</name>
    <dbReference type="NCBI Taxonomy" id="1507870"/>
    <lineage>
        <taxon>Eukaryota</taxon>
        <taxon>Fungi</taxon>
        <taxon>Dikarya</taxon>
        <taxon>Ascomycota</taxon>
        <taxon>Pezizomycotina</taxon>
        <taxon>Dothideomycetes</taxon>
        <taxon>Dothideomycetidae</taxon>
        <taxon>Cladosporiales</taxon>
        <taxon>Cladosporiaceae</taxon>
        <taxon>Cryoendolithus</taxon>
    </lineage>
</organism>
<gene>
    <name evidence="4" type="ORF">B0A48_01049</name>
</gene>
<sequence>MSESTPRITAQYLEQFSHQTVRLLGKVRQLRGEQATIDAGGNVSIHLNRDSHLQLNHAVEIIGKVQNDLSVRVMACTDFGPENEIDFVAAEAVVDATHRYREIFYEKDT</sequence>
<evidence type="ECO:0000256" key="2">
    <source>
        <dbReference type="ARBA" id="ARBA00009761"/>
    </source>
</evidence>
<comment type="caution">
    <text evidence="4">The sequence shown here is derived from an EMBL/GenBank/DDBJ whole genome shotgun (WGS) entry which is preliminary data.</text>
</comment>
<dbReference type="GO" id="GO:0003684">
    <property type="term" value="F:damaged DNA binding"/>
    <property type="evidence" value="ECO:0007669"/>
    <property type="project" value="TreeGrafter"/>
</dbReference>
<accession>A0A1V8TS47</accession>
<dbReference type="GO" id="GO:0000724">
    <property type="term" value="P:double-strand break repair via homologous recombination"/>
    <property type="evidence" value="ECO:0007669"/>
    <property type="project" value="TreeGrafter"/>
</dbReference>
<name>A0A1V8TS47_9PEZI</name>
<dbReference type="GO" id="GO:0005662">
    <property type="term" value="C:DNA replication factor A complex"/>
    <property type="evidence" value="ECO:0007669"/>
    <property type="project" value="TreeGrafter"/>
</dbReference>
<dbReference type="GO" id="GO:0006260">
    <property type="term" value="P:DNA replication"/>
    <property type="evidence" value="ECO:0007669"/>
    <property type="project" value="InterPro"/>
</dbReference>
<dbReference type="InParanoid" id="A0A1V8TS47"/>
<dbReference type="InterPro" id="IPR012340">
    <property type="entry name" value="NA-bd_OB-fold"/>
</dbReference>
<dbReference type="OrthoDB" id="188186at2759"/>
<dbReference type="Pfam" id="PF08661">
    <property type="entry name" value="Rep_fac-A_3"/>
    <property type="match status" value="1"/>
</dbReference>